<organism evidence="3 4">
    <name type="scientific">Methylobacterium radiodurans</name>
    <dbReference type="NCBI Taxonomy" id="2202828"/>
    <lineage>
        <taxon>Bacteria</taxon>
        <taxon>Pseudomonadati</taxon>
        <taxon>Pseudomonadota</taxon>
        <taxon>Alphaproteobacteria</taxon>
        <taxon>Hyphomicrobiales</taxon>
        <taxon>Methylobacteriaceae</taxon>
        <taxon>Methylobacterium</taxon>
    </lineage>
</organism>
<dbReference type="Pfam" id="PF12146">
    <property type="entry name" value="Hydrolase_4"/>
    <property type="match status" value="1"/>
</dbReference>
<feature type="domain" description="Serine aminopeptidase S33" evidence="2">
    <location>
        <begin position="367"/>
        <end position="476"/>
    </location>
</feature>
<dbReference type="Proteomes" id="UP000246058">
    <property type="component" value="Chromosome"/>
</dbReference>
<evidence type="ECO:0000256" key="1">
    <source>
        <dbReference type="SAM" id="MobiDB-lite"/>
    </source>
</evidence>
<dbReference type="InterPro" id="IPR022742">
    <property type="entry name" value="Hydrolase_4"/>
</dbReference>
<dbReference type="Gene3D" id="3.40.50.1820">
    <property type="entry name" value="alpha/beta hydrolase"/>
    <property type="match status" value="2"/>
</dbReference>
<proteinExistence type="predicted"/>
<dbReference type="OrthoDB" id="249225at2"/>
<dbReference type="GO" id="GO:0052689">
    <property type="term" value="F:carboxylic ester hydrolase activity"/>
    <property type="evidence" value="ECO:0007669"/>
    <property type="project" value="TreeGrafter"/>
</dbReference>
<dbReference type="SUPFAM" id="SSF53474">
    <property type="entry name" value="alpha/beta-Hydrolases"/>
    <property type="match status" value="2"/>
</dbReference>
<feature type="compositionally biased region" description="Basic and acidic residues" evidence="1">
    <location>
        <begin position="637"/>
        <end position="651"/>
    </location>
</feature>
<dbReference type="InterPro" id="IPR053145">
    <property type="entry name" value="AB_hydrolase_Est10"/>
</dbReference>
<dbReference type="AlphaFoldDB" id="A0A2U8VPN5"/>
<evidence type="ECO:0000313" key="3">
    <source>
        <dbReference type="EMBL" id="AWN35510.1"/>
    </source>
</evidence>
<dbReference type="InterPro" id="IPR029058">
    <property type="entry name" value="AB_hydrolase_fold"/>
</dbReference>
<feature type="compositionally biased region" description="Low complexity" evidence="1">
    <location>
        <begin position="28"/>
        <end position="41"/>
    </location>
</feature>
<feature type="region of interest" description="Disordered" evidence="1">
    <location>
        <begin position="1"/>
        <end position="66"/>
    </location>
</feature>
<protein>
    <submittedName>
        <fullName evidence="3">Thioesterase</fullName>
    </submittedName>
</protein>
<dbReference type="EMBL" id="CP029551">
    <property type="protein sequence ID" value="AWN35510.1"/>
    <property type="molecule type" value="Genomic_DNA"/>
</dbReference>
<feature type="compositionally biased region" description="Low complexity" evidence="1">
    <location>
        <begin position="1"/>
        <end position="14"/>
    </location>
</feature>
<gene>
    <name evidence="3" type="ORF">DK427_07005</name>
</gene>
<dbReference type="PANTHER" id="PTHR43265:SF1">
    <property type="entry name" value="ESTERASE ESTD"/>
    <property type="match status" value="1"/>
</dbReference>
<dbReference type="PANTHER" id="PTHR43265">
    <property type="entry name" value="ESTERASE ESTD"/>
    <property type="match status" value="1"/>
</dbReference>
<reference evidence="3 4" key="1">
    <citation type="submission" date="2018-05" db="EMBL/GenBank/DDBJ databases">
        <title>Complete Genome Sequence of Methylobacterium sp. 17Sr1-43.</title>
        <authorList>
            <person name="Srinivasan S."/>
        </authorList>
    </citation>
    <scope>NUCLEOTIDE SEQUENCE [LARGE SCALE GENOMIC DNA]</scope>
    <source>
        <strain evidence="3 4">17Sr1-43</strain>
    </source>
</reference>
<feature type="region of interest" description="Disordered" evidence="1">
    <location>
        <begin position="633"/>
        <end position="666"/>
    </location>
</feature>
<keyword evidence="4" id="KW-1185">Reference proteome</keyword>
<feature type="compositionally biased region" description="Low complexity" evidence="1">
    <location>
        <begin position="656"/>
        <end position="666"/>
    </location>
</feature>
<accession>A0A2U8VPN5</accession>
<sequence length="666" mass="69788">MALPSAAGAAPARAPLHDRGRPVPQPDRPAAARDAAAGTPRRGAEHVLTGSRSRPVPQTDATPSCPGADPEIPVAIEGLHGWFAPGSRRRGVLLCGTYGFEQLCAYRSWRDLARTIAGSGCATLRLDYPGQGDSVDARPEEDEVAASIRAIRRGIAFLRTEAGADEIVLVGLRLGATLAALAAREGGVDRLALLAPFATGKSYLREMAMQARLLDILPDKTPIPQPPGSLLVGSFHLGADTLAALKRIDVVAEPGAAPPQVLLLGARTDALAAYYRGLGGAVETGEFPDLTQLVSDPLFARAPEATFAAVRTFACAGASPQAAPIRPRPSFCRIAGDGWLEETARFGPGLAGTLCEPQGAQPGAPAVLFVNSGRNVRSGQGRQTAQLARRLAAAGIASLRFDARGIGDSADQPAGGVPIYAEEAVDDVRAALGHLAARQTGPLVVLGTCSGGYLAFRAACDDARPAAAVLVNPFCFDLKPGTDVEAMIRDAFRGTVSYAARARQGRFWRRILSGEIRLGAVARAIWRDVRAIAARVVARLLPGRDTVNGRIARLRSRGARIKLVYSAGDMGMPALRAHLGSPSGRAAARLTRRLGYPVTVLDGVDHSLSMPADQDRLFAILMQVLQDVREQAGLARASDRRPSHGQGEARARSGRHGAASAGAVLV</sequence>
<name>A0A2U8VPN5_9HYPH</name>
<dbReference type="KEGG" id="meti:DK427_07005"/>
<evidence type="ECO:0000259" key="2">
    <source>
        <dbReference type="Pfam" id="PF12146"/>
    </source>
</evidence>
<evidence type="ECO:0000313" key="4">
    <source>
        <dbReference type="Proteomes" id="UP000246058"/>
    </source>
</evidence>